<proteinExistence type="predicted"/>
<reference evidence="1" key="1">
    <citation type="submission" date="2021-05" db="EMBL/GenBank/DDBJ databases">
        <authorList>
            <person name="Scholz U."/>
            <person name="Mascher M."/>
            <person name="Fiebig A."/>
        </authorList>
    </citation>
    <scope>NUCLEOTIDE SEQUENCE [LARGE SCALE GENOMIC DNA]</scope>
</reference>
<evidence type="ECO:0000313" key="2">
    <source>
        <dbReference type="Proteomes" id="UP001732700"/>
    </source>
</evidence>
<keyword evidence="2" id="KW-1185">Reference proteome</keyword>
<organism evidence="1 2">
    <name type="scientific">Avena sativa</name>
    <name type="common">Oat</name>
    <dbReference type="NCBI Taxonomy" id="4498"/>
    <lineage>
        <taxon>Eukaryota</taxon>
        <taxon>Viridiplantae</taxon>
        <taxon>Streptophyta</taxon>
        <taxon>Embryophyta</taxon>
        <taxon>Tracheophyta</taxon>
        <taxon>Spermatophyta</taxon>
        <taxon>Magnoliopsida</taxon>
        <taxon>Liliopsida</taxon>
        <taxon>Poales</taxon>
        <taxon>Poaceae</taxon>
        <taxon>BOP clade</taxon>
        <taxon>Pooideae</taxon>
        <taxon>Poodae</taxon>
        <taxon>Poeae</taxon>
        <taxon>Poeae Chloroplast Group 1 (Aveneae type)</taxon>
        <taxon>Aveninae</taxon>
        <taxon>Avena</taxon>
    </lineage>
</organism>
<dbReference type="Proteomes" id="UP001732700">
    <property type="component" value="Chromosome 1D"/>
</dbReference>
<name>A0ACD5TYZ4_AVESA</name>
<protein>
    <submittedName>
        <fullName evidence="1">Uncharacterized protein</fullName>
    </submittedName>
</protein>
<evidence type="ECO:0000313" key="1">
    <source>
        <dbReference type="EnsemblPlants" id="AVESA.00010b.r2.1DG0149190.1.CDS"/>
    </source>
</evidence>
<dbReference type="EnsemblPlants" id="AVESA.00010b.r2.1DG0149190.1">
    <property type="protein sequence ID" value="AVESA.00010b.r2.1DG0149190.1.CDS"/>
    <property type="gene ID" value="AVESA.00010b.r2.1DG0149190"/>
</dbReference>
<accession>A0ACD5TYZ4</accession>
<reference evidence="1" key="2">
    <citation type="submission" date="2025-09" db="UniProtKB">
        <authorList>
            <consortium name="EnsemblPlants"/>
        </authorList>
    </citation>
    <scope>IDENTIFICATION</scope>
</reference>
<sequence length="303" mass="33692">MQADMAAQRAARGRQIAAGRDRYASDSTAYRAGLQSARSGARQTLSRQEDLAGLKKQVLDLEADLAQALPLKHAKESKCERTREAISTSAAACEQLRNLVADQRSRRDQHAAVVWRVLQAVEALEIKSSEDEQLRKDVDKAAFWYQESLGLRVDAGEGVLKFIFDKVDLQIPEKEFSFSLRFDNDRYTLTQSSQPVEDFEELLKDLNLTNDLLKFIKIIRQRFQAALVNGTPATPTVCPDASPLPISSPVITSVDSRNKSGADQNHSQSKNKKQSLPAKRRASALSAASPDSVRRSPRFPVNR</sequence>